<dbReference type="KEGG" id="dpf:ON006_09750"/>
<dbReference type="Pfam" id="PF13644">
    <property type="entry name" value="DKNYY"/>
    <property type="match status" value="2"/>
</dbReference>
<dbReference type="InterPro" id="IPR027375">
    <property type="entry name" value="DKNYY"/>
</dbReference>
<evidence type="ECO:0000313" key="2">
    <source>
        <dbReference type="Proteomes" id="UP001164653"/>
    </source>
</evidence>
<evidence type="ECO:0000313" key="1">
    <source>
        <dbReference type="EMBL" id="WAC14226.1"/>
    </source>
</evidence>
<gene>
    <name evidence="1" type="ORF">ON006_09750</name>
</gene>
<dbReference type="Proteomes" id="UP001164653">
    <property type="component" value="Chromosome"/>
</dbReference>
<accession>A0A9E8NFX8</accession>
<organism evidence="1 2">
    <name type="scientific">Dyadobacter pollutisoli</name>
    <dbReference type="NCBI Taxonomy" id="2910158"/>
    <lineage>
        <taxon>Bacteria</taxon>
        <taxon>Pseudomonadati</taxon>
        <taxon>Bacteroidota</taxon>
        <taxon>Cytophagia</taxon>
        <taxon>Cytophagales</taxon>
        <taxon>Spirosomataceae</taxon>
        <taxon>Dyadobacter</taxon>
    </lineage>
</organism>
<proteinExistence type="predicted"/>
<dbReference type="RefSeq" id="WP_244824301.1">
    <property type="nucleotide sequence ID" value="NZ_CP112998.1"/>
</dbReference>
<reference evidence="1" key="1">
    <citation type="submission" date="2022-11" db="EMBL/GenBank/DDBJ databases">
        <title>Dyadobacter pollutisoli sp. nov., isolated from plastic dumped soil.</title>
        <authorList>
            <person name="Kim J.M."/>
            <person name="Kim K.R."/>
            <person name="Lee J.K."/>
            <person name="Hao L."/>
            <person name="Jeon C.O."/>
        </authorList>
    </citation>
    <scope>NUCLEOTIDE SEQUENCE</scope>
    <source>
        <strain evidence="1">U1</strain>
    </source>
</reference>
<dbReference type="EMBL" id="CP112998">
    <property type="protein sequence ID" value="WAC14226.1"/>
    <property type="molecule type" value="Genomic_DNA"/>
</dbReference>
<keyword evidence="2" id="KW-1185">Reference proteome</keyword>
<sequence>MGLLSAVFNFLFSCSDGKPGMLSKTGYHIADDKVYYFGGLNSGPAKELNGADPKSFESLDEQGFPESAYAKDKHKVYFEGKIVAEANASSFVRLRRYFSRDQYHVFYLNQTISDDPDHFEFIDEDVQKDRKHVYWADKIISDDPASFKLIGKSGGLSYYKDASGILVNYTRIPNADAGSFQVLDHGYSLDKSKVYLMESAQLQEVEFADPASFKVLSAFYTSDSRQVYWRGKPLPDSDPTTFVILSEGSHCSYDKKQAYHWDVVIPNTDPTTFPNGKRCKYCTNEKIVFED</sequence>
<protein>
    <submittedName>
        <fullName evidence="1">DKNYY domain-containing protein</fullName>
    </submittedName>
</protein>
<name>A0A9E8NFX8_9BACT</name>
<dbReference type="AlphaFoldDB" id="A0A9E8NFX8"/>